<organism evidence="4 5">
    <name type="scientific">Paracoccus isoporae</name>
    <dbReference type="NCBI Taxonomy" id="591205"/>
    <lineage>
        <taxon>Bacteria</taxon>
        <taxon>Pseudomonadati</taxon>
        <taxon>Pseudomonadota</taxon>
        <taxon>Alphaproteobacteria</taxon>
        <taxon>Rhodobacterales</taxon>
        <taxon>Paracoccaceae</taxon>
        <taxon>Paracoccus</taxon>
    </lineage>
</organism>
<feature type="compositionally biased region" description="Basic and acidic residues" evidence="2">
    <location>
        <begin position="39"/>
        <end position="51"/>
    </location>
</feature>
<dbReference type="OrthoDB" id="7810642at2"/>
<evidence type="ECO:0000256" key="3">
    <source>
        <dbReference type="SAM" id="Phobius"/>
    </source>
</evidence>
<feature type="compositionally biased region" description="Low complexity" evidence="2">
    <location>
        <begin position="148"/>
        <end position="158"/>
    </location>
</feature>
<keyword evidence="1" id="KW-0175">Coiled coil</keyword>
<feature type="compositionally biased region" description="Low complexity" evidence="2">
    <location>
        <begin position="121"/>
        <end position="136"/>
    </location>
</feature>
<evidence type="ECO:0000256" key="2">
    <source>
        <dbReference type="SAM" id="MobiDB-lite"/>
    </source>
</evidence>
<dbReference type="PANTHER" id="PTHR32309">
    <property type="entry name" value="TYROSINE-PROTEIN KINASE"/>
    <property type="match status" value="1"/>
</dbReference>
<dbReference type="AlphaFoldDB" id="A0A1G7AJJ4"/>
<dbReference type="STRING" id="591205.SAMN05421538_104166"/>
<feature type="coiled-coil region" evidence="1">
    <location>
        <begin position="367"/>
        <end position="431"/>
    </location>
</feature>
<feature type="region of interest" description="Disordered" evidence="2">
    <location>
        <begin position="121"/>
        <end position="172"/>
    </location>
</feature>
<sequence length="560" mass="61808">MTTRPKVRIYRSKRAGAALHEQDGAGRRAAEEMANAERAANEAEARREKAGQDSQMAERIAAVKAEELTGRQLRLARRIATMHGMDVESDEEAVIALRERGVDPFHRSSLSKVMASAGTASSRAAGGAQNRAAGPATGSEIALRRDPQLPGSPQPLGQITPVKVPAGKDGLPSREQLTEEKRAAEIIRIQRDIARRRRRKQFWLAVRLLLLVGIPTLIAGWYYFRIATPLYETKSQFLIQQADSAITASGNSILSGIQLNPDFVAVQSYLTSKNAMLRLDEEIGFKSAFQDPSLDPLLRLPEDVNDDTAFKTFKDMVKVKYDPTEGVLNMDVVAPDPELSEQYSRALIRYAEGMVDDMTSRVREDQMAGAQQNYLNAEQRVLQAQDAVQELQQQMGVFDAESESSLVMNRITQLEGQLTTKRLELAQLESNLSPNASRVQGVRGDIERIQQMIDDSRSELTQGSDTRESIAEIGGRLQMAQADLAIRQELMANSAELLEVARVEANKQVRYLSLSVAPIVPEAAAYPKAVSNTIVAFLIFLGIYLLMSLTASILREQVST</sequence>
<gene>
    <name evidence="4" type="ORF">SAMN05421538_104166</name>
</gene>
<dbReference type="EMBL" id="FNAH01000004">
    <property type="protein sequence ID" value="SDE15104.1"/>
    <property type="molecule type" value="Genomic_DNA"/>
</dbReference>
<dbReference type="GO" id="GO:0004713">
    <property type="term" value="F:protein tyrosine kinase activity"/>
    <property type="evidence" value="ECO:0007669"/>
    <property type="project" value="TreeGrafter"/>
</dbReference>
<keyword evidence="3" id="KW-0812">Transmembrane</keyword>
<name>A0A1G7AJJ4_9RHOB</name>
<feature type="transmembrane region" description="Helical" evidence="3">
    <location>
        <begin position="204"/>
        <end position="224"/>
    </location>
</feature>
<dbReference type="PANTHER" id="PTHR32309:SF13">
    <property type="entry name" value="FERRIC ENTEROBACTIN TRANSPORT PROTEIN FEPE"/>
    <property type="match status" value="1"/>
</dbReference>
<keyword evidence="3" id="KW-1133">Transmembrane helix</keyword>
<proteinExistence type="predicted"/>
<feature type="region of interest" description="Disordered" evidence="2">
    <location>
        <begin position="1"/>
        <end position="56"/>
    </location>
</feature>
<dbReference type="GO" id="GO:0005886">
    <property type="term" value="C:plasma membrane"/>
    <property type="evidence" value="ECO:0007669"/>
    <property type="project" value="TreeGrafter"/>
</dbReference>
<feature type="compositionally biased region" description="Basic residues" evidence="2">
    <location>
        <begin position="1"/>
        <end position="14"/>
    </location>
</feature>
<keyword evidence="3" id="KW-0472">Membrane</keyword>
<dbReference type="RefSeq" id="WP_090522891.1">
    <property type="nucleotide sequence ID" value="NZ_FNAH01000004.1"/>
</dbReference>
<protein>
    <submittedName>
        <fullName evidence="4">Capsular polysaccharide transport system permease protein</fullName>
    </submittedName>
</protein>
<dbReference type="InterPro" id="IPR050445">
    <property type="entry name" value="Bact_polysacc_biosynth/exp"/>
</dbReference>
<accession>A0A1G7AJJ4</accession>
<evidence type="ECO:0000313" key="4">
    <source>
        <dbReference type="EMBL" id="SDE15104.1"/>
    </source>
</evidence>
<evidence type="ECO:0000313" key="5">
    <source>
        <dbReference type="Proteomes" id="UP000199344"/>
    </source>
</evidence>
<evidence type="ECO:0000256" key="1">
    <source>
        <dbReference type="SAM" id="Coils"/>
    </source>
</evidence>
<dbReference type="Proteomes" id="UP000199344">
    <property type="component" value="Unassembled WGS sequence"/>
</dbReference>
<keyword evidence="5" id="KW-1185">Reference proteome</keyword>
<reference evidence="4 5" key="1">
    <citation type="submission" date="2016-10" db="EMBL/GenBank/DDBJ databases">
        <authorList>
            <person name="de Groot N.N."/>
        </authorList>
    </citation>
    <scope>NUCLEOTIDE SEQUENCE [LARGE SCALE GENOMIC DNA]</scope>
    <source>
        <strain evidence="4 5">DSM 22220</strain>
    </source>
</reference>
<feature type="compositionally biased region" description="Basic and acidic residues" evidence="2">
    <location>
        <begin position="20"/>
        <end position="31"/>
    </location>
</feature>
<feature type="transmembrane region" description="Helical" evidence="3">
    <location>
        <begin position="534"/>
        <end position="554"/>
    </location>
</feature>